<keyword evidence="1 2" id="KW-0597">Phosphoprotein</keyword>
<feature type="modified residue" description="4-aspartylphosphate" evidence="2">
    <location>
        <position position="78"/>
    </location>
</feature>
<comment type="caution">
    <text evidence="4">The sequence shown here is derived from an EMBL/GenBank/DDBJ whole genome shotgun (WGS) entry which is preliminary data.</text>
</comment>
<dbReference type="PROSITE" id="PS50110">
    <property type="entry name" value="RESPONSE_REGULATORY"/>
    <property type="match status" value="1"/>
</dbReference>
<dbReference type="Gene3D" id="3.40.50.2300">
    <property type="match status" value="1"/>
</dbReference>
<evidence type="ECO:0000313" key="4">
    <source>
        <dbReference type="EMBL" id="MBW4544799.1"/>
    </source>
</evidence>
<organism evidence="4 5">
    <name type="scientific">Symplocastrum torsivum CPER-KK1</name>
    <dbReference type="NCBI Taxonomy" id="450513"/>
    <lineage>
        <taxon>Bacteria</taxon>
        <taxon>Bacillati</taxon>
        <taxon>Cyanobacteriota</taxon>
        <taxon>Cyanophyceae</taxon>
        <taxon>Oscillatoriophycideae</taxon>
        <taxon>Oscillatoriales</taxon>
        <taxon>Microcoleaceae</taxon>
        <taxon>Symplocastrum</taxon>
    </lineage>
</organism>
<dbReference type="Pfam" id="PF00072">
    <property type="entry name" value="Response_reg"/>
    <property type="match status" value="1"/>
</dbReference>
<reference evidence="4" key="2">
    <citation type="journal article" date="2022" name="Microbiol. Resour. Announc.">
        <title>Metagenome Sequencing to Explore Phylogenomics of Terrestrial Cyanobacteria.</title>
        <authorList>
            <person name="Ward R.D."/>
            <person name="Stajich J.E."/>
            <person name="Johansen J.R."/>
            <person name="Huntemann M."/>
            <person name="Clum A."/>
            <person name="Foster B."/>
            <person name="Foster B."/>
            <person name="Roux S."/>
            <person name="Palaniappan K."/>
            <person name="Varghese N."/>
            <person name="Mukherjee S."/>
            <person name="Reddy T.B.K."/>
            <person name="Daum C."/>
            <person name="Copeland A."/>
            <person name="Chen I.A."/>
            <person name="Ivanova N.N."/>
            <person name="Kyrpides N.C."/>
            <person name="Shapiro N."/>
            <person name="Eloe-Fadrosh E.A."/>
            <person name="Pietrasiak N."/>
        </authorList>
    </citation>
    <scope>NUCLEOTIDE SEQUENCE</scope>
    <source>
        <strain evidence="4">CPER-KK1</strain>
    </source>
</reference>
<feature type="domain" description="Response regulatory" evidence="3">
    <location>
        <begin position="29"/>
        <end position="145"/>
    </location>
</feature>
<dbReference type="InterPro" id="IPR001789">
    <property type="entry name" value="Sig_transdc_resp-reg_receiver"/>
</dbReference>
<accession>A0A951U9D4</accession>
<dbReference type="PANTHER" id="PTHR44591:SF3">
    <property type="entry name" value="RESPONSE REGULATORY DOMAIN-CONTAINING PROTEIN"/>
    <property type="match status" value="1"/>
</dbReference>
<gene>
    <name evidence="4" type="ORF">KME25_10210</name>
</gene>
<evidence type="ECO:0000259" key="3">
    <source>
        <dbReference type="PROSITE" id="PS50110"/>
    </source>
</evidence>
<dbReference type="SUPFAM" id="SSF52172">
    <property type="entry name" value="CheY-like"/>
    <property type="match status" value="1"/>
</dbReference>
<dbReference type="InterPro" id="IPR050595">
    <property type="entry name" value="Bact_response_regulator"/>
</dbReference>
<proteinExistence type="predicted"/>
<dbReference type="PANTHER" id="PTHR44591">
    <property type="entry name" value="STRESS RESPONSE REGULATOR PROTEIN 1"/>
    <property type="match status" value="1"/>
</dbReference>
<evidence type="ECO:0000256" key="1">
    <source>
        <dbReference type="ARBA" id="ARBA00022553"/>
    </source>
</evidence>
<dbReference type="EMBL" id="JAHHIF010000011">
    <property type="protein sequence ID" value="MBW4544799.1"/>
    <property type="molecule type" value="Genomic_DNA"/>
</dbReference>
<dbReference type="SMART" id="SM00448">
    <property type="entry name" value="REC"/>
    <property type="match status" value="1"/>
</dbReference>
<dbReference type="Proteomes" id="UP000753908">
    <property type="component" value="Unassembled WGS sequence"/>
</dbReference>
<evidence type="ECO:0000256" key="2">
    <source>
        <dbReference type="PROSITE-ProRule" id="PRU00169"/>
    </source>
</evidence>
<protein>
    <submittedName>
        <fullName evidence="4">Response regulator</fullName>
    </submittedName>
</protein>
<dbReference type="GO" id="GO:0000160">
    <property type="term" value="P:phosphorelay signal transduction system"/>
    <property type="evidence" value="ECO:0007669"/>
    <property type="project" value="InterPro"/>
</dbReference>
<name>A0A951U9D4_9CYAN</name>
<dbReference type="AlphaFoldDB" id="A0A951U9D4"/>
<dbReference type="InterPro" id="IPR011006">
    <property type="entry name" value="CheY-like_superfamily"/>
</dbReference>
<sequence>MGNLEFSPFYEQKLLSVVGTQLSSATQQLVLVVDDDEDNLLLLAYALEPLGCIVVTATDGMRGLLLAQTYQPDLILLDVLMPYMDGIEVVTQLRKDSSTKSIPVIAVTALALKEDQERLLKAGFNDYIIKPYFIEDIEATVQRHLCQKVAIS</sequence>
<reference evidence="4" key="1">
    <citation type="submission" date="2021-05" db="EMBL/GenBank/DDBJ databases">
        <authorList>
            <person name="Pietrasiak N."/>
            <person name="Ward R."/>
            <person name="Stajich J.E."/>
            <person name="Kurbessoian T."/>
        </authorList>
    </citation>
    <scope>NUCLEOTIDE SEQUENCE</scope>
    <source>
        <strain evidence="4">CPER-KK1</strain>
    </source>
</reference>
<evidence type="ECO:0000313" key="5">
    <source>
        <dbReference type="Proteomes" id="UP000753908"/>
    </source>
</evidence>